<feature type="domain" description="Cytidyltransferase-like" evidence="8">
    <location>
        <begin position="363"/>
        <end position="533"/>
    </location>
</feature>
<name>A0A7J6LKY9_PERCH</name>
<dbReference type="CDD" id="cd02165">
    <property type="entry name" value="NMNAT"/>
    <property type="match status" value="1"/>
</dbReference>
<dbReference type="SUPFAM" id="SSF52374">
    <property type="entry name" value="Nucleotidylyl transferase"/>
    <property type="match status" value="1"/>
</dbReference>
<dbReference type="InterPro" id="IPR014729">
    <property type="entry name" value="Rossmann-like_a/b/a_fold"/>
</dbReference>
<evidence type="ECO:0000256" key="3">
    <source>
        <dbReference type="ARBA" id="ARBA00022679"/>
    </source>
</evidence>
<keyword evidence="5" id="KW-0547">Nucleotide-binding</keyword>
<keyword evidence="3" id="KW-0808">Transferase</keyword>
<evidence type="ECO:0000256" key="2">
    <source>
        <dbReference type="ARBA" id="ARBA00022642"/>
    </source>
</evidence>
<dbReference type="Gene3D" id="3.40.50.720">
    <property type="entry name" value="NAD(P)-binding Rossmann-like Domain"/>
    <property type="match status" value="1"/>
</dbReference>
<dbReference type="GO" id="GO:0009435">
    <property type="term" value="P:NAD+ biosynthetic process"/>
    <property type="evidence" value="ECO:0007669"/>
    <property type="project" value="UniProtKB-UniPathway"/>
</dbReference>
<dbReference type="Proteomes" id="UP000591131">
    <property type="component" value="Unassembled WGS sequence"/>
</dbReference>
<dbReference type="EMBL" id="JAAPAO010000439">
    <property type="protein sequence ID" value="KAF4659786.1"/>
    <property type="molecule type" value="Genomic_DNA"/>
</dbReference>
<dbReference type="PROSITE" id="PS00061">
    <property type="entry name" value="ADH_SHORT"/>
    <property type="match status" value="1"/>
</dbReference>
<dbReference type="PRINTS" id="PR00081">
    <property type="entry name" value="GDHRDH"/>
</dbReference>
<evidence type="ECO:0000259" key="8">
    <source>
        <dbReference type="Pfam" id="PF01467"/>
    </source>
</evidence>
<evidence type="ECO:0000256" key="7">
    <source>
        <dbReference type="ARBA" id="ARBA00023027"/>
    </source>
</evidence>
<dbReference type="GO" id="GO:0008202">
    <property type="term" value="P:steroid metabolic process"/>
    <property type="evidence" value="ECO:0007669"/>
    <property type="project" value="TreeGrafter"/>
</dbReference>
<comment type="pathway">
    <text evidence="1">Cofactor biosynthesis; NAD(+) biosynthesis.</text>
</comment>
<dbReference type="SUPFAM" id="SSF51735">
    <property type="entry name" value="NAD(P)-binding Rossmann-fold domains"/>
    <property type="match status" value="1"/>
</dbReference>
<feature type="non-terminal residue" evidence="9">
    <location>
        <position position="1"/>
    </location>
</feature>
<dbReference type="PANTHER" id="PTHR43313:SF1">
    <property type="entry name" value="3BETA-HYDROXYSTEROID DEHYDROGENASE DHS-16"/>
    <property type="match status" value="1"/>
</dbReference>
<dbReference type="GO" id="GO:0016491">
    <property type="term" value="F:oxidoreductase activity"/>
    <property type="evidence" value="ECO:0007669"/>
    <property type="project" value="TreeGrafter"/>
</dbReference>
<dbReference type="InterPro" id="IPR020904">
    <property type="entry name" value="Sc_DH/Rdtase_CS"/>
</dbReference>
<keyword evidence="6" id="KW-0067">ATP-binding</keyword>
<dbReference type="UniPathway" id="UPA00253">
    <property type="reaction ID" value="UER00600"/>
</dbReference>
<protein>
    <recommendedName>
        <fullName evidence="8">Cytidyltransferase-like domain-containing protein</fullName>
    </recommendedName>
</protein>
<gene>
    <name evidence="9" type="ORF">FOL47_007417</name>
</gene>
<dbReference type="AlphaFoldDB" id="A0A7J6LKY9"/>
<dbReference type="GO" id="GO:0005524">
    <property type="term" value="F:ATP binding"/>
    <property type="evidence" value="ECO:0007669"/>
    <property type="project" value="UniProtKB-KW"/>
</dbReference>
<dbReference type="OrthoDB" id="1274115at2759"/>
<sequence>MLNFYVTGCDSGFGRDLVARLYGRGHRVFAGCLLEKTVAEMNEEFPKSSEKGCVVAVQLDVTDEESVRKAAEAIEAATDRLDGVVNNAGILLDAGPAEWSSTALFRKMLDVNVVGMSSVTKSVLCLLRPARGRIVNVASVVGHFAFPLVGTYVATKHAVEGYSDSIRQDLAPWGITVHVIEPGIFPTTGLYTDGAIFKEAITKKYEELPKEIRDAYGEGYMKSVEEILTEGLNGVLANRDRSMVPIAMEHALLNPHPKYRYRVGLDCKLLYLMSFFPEWIRDGVGRLLTRWVFGITPVPATTMPQDGLAVSSSRYSAPTRAIFTAVLRFIFTKALRNLNLPWSVQIFGACEAGPSDGHKIVAIIGGSFDPPTLAHIMVASQVVQLGCADEAWVVPCGNRPDKNTRVDAPTRLRMTEIAIRAVLPDEFPVKCCDIEVSNGSFIPTVFLMRRLREAYPGIKFRFVIGSDLPPTLPDWDHGDELIAENEFIVLPRPDSNPECEWPAGLKYMRVADHVTVHKPLLTTDISSTAARNRLKELGWLGAASIVPKE</sequence>
<keyword evidence="4" id="KW-0548">Nucleotidyltransferase</keyword>
<evidence type="ECO:0000256" key="4">
    <source>
        <dbReference type="ARBA" id="ARBA00022695"/>
    </source>
</evidence>
<comment type="caution">
    <text evidence="9">The sequence shown here is derived from an EMBL/GenBank/DDBJ whole genome shotgun (WGS) entry which is preliminary data.</text>
</comment>
<keyword evidence="10" id="KW-1185">Reference proteome</keyword>
<dbReference type="Pfam" id="PF00106">
    <property type="entry name" value="adh_short"/>
    <property type="match status" value="1"/>
</dbReference>
<accession>A0A7J6LKY9</accession>
<evidence type="ECO:0000256" key="1">
    <source>
        <dbReference type="ARBA" id="ARBA00004790"/>
    </source>
</evidence>
<dbReference type="PANTHER" id="PTHR43313">
    <property type="entry name" value="SHORT-CHAIN DEHYDROGENASE/REDUCTASE FAMILY 9C"/>
    <property type="match status" value="1"/>
</dbReference>
<dbReference type="InterPro" id="IPR036291">
    <property type="entry name" value="NAD(P)-bd_dom_sf"/>
</dbReference>
<dbReference type="Pfam" id="PF01467">
    <property type="entry name" value="CTP_transf_like"/>
    <property type="match status" value="1"/>
</dbReference>
<reference evidence="9 10" key="1">
    <citation type="submission" date="2020-04" db="EMBL/GenBank/DDBJ databases">
        <title>Perkinsus chesapeaki whole genome sequence.</title>
        <authorList>
            <person name="Bogema D.R."/>
        </authorList>
    </citation>
    <scope>NUCLEOTIDE SEQUENCE [LARGE SCALE GENOMIC DNA]</scope>
    <source>
        <strain evidence="9">ATCC PRA-425</strain>
    </source>
</reference>
<proteinExistence type="predicted"/>
<evidence type="ECO:0000313" key="9">
    <source>
        <dbReference type="EMBL" id="KAF4659786.1"/>
    </source>
</evidence>
<evidence type="ECO:0000256" key="5">
    <source>
        <dbReference type="ARBA" id="ARBA00022741"/>
    </source>
</evidence>
<evidence type="ECO:0000256" key="6">
    <source>
        <dbReference type="ARBA" id="ARBA00022840"/>
    </source>
</evidence>
<dbReference type="InterPro" id="IPR005248">
    <property type="entry name" value="NadD/NMNAT"/>
</dbReference>
<organism evidence="9 10">
    <name type="scientific">Perkinsus chesapeaki</name>
    <name type="common">Clam parasite</name>
    <name type="synonym">Perkinsus andrewsi</name>
    <dbReference type="NCBI Taxonomy" id="330153"/>
    <lineage>
        <taxon>Eukaryota</taxon>
        <taxon>Sar</taxon>
        <taxon>Alveolata</taxon>
        <taxon>Perkinsozoa</taxon>
        <taxon>Perkinsea</taxon>
        <taxon>Perkinsida</taxon>
        <taxon>Perkinsidae</taxon>
        <taxon>Perkinsus</taxon>
    </lineage>
</organism>
<keyword evidence="7" id="KW-0520">NAD</keyword>
<dbReference type="GO" id="GO:0070566">
    <property type="term" value="F:adenylyltransferase activity"/>
    <property type="evidence" value="ECO:0007669"/>
    <property type="project" value="UniProtKB-ARBA"/>
</dbReference>
<keyword evidence="2" id="KW-0662">Pyridine nucleotide biosynthesis</keyword>
<dbReference type="InterPro" id="IPR004821">
    <property type="entry name" value="Cyt_trans-like"/>
</dbReference>
<dbReference type="InterPro" id="IPR002347">
    <property type="entry name" value="SDR_fam"/>
</dbReference>
<dbReference type="Gene3D" id="3.40.50.620">
    <property type="entry name" value="HUPs"/>
    <property type="match status" value="1"/>
</dbReference>
<dbReference type="PRINTS" id="PR00080">
    <property type="entry name" value="SDRFAMILY"/>
</dbReference>
<evidence type="ECO:0000313" key="10">
    <source>
        <dbReference type="Proteomes" id="UP000591131"/>
    </source>
</evidence>